<dbReference type="PANTHER" id="PTHR31793:SF27">
    <property type="entry name" value="NOVEL THIOESTERASE SUPERFAMILY DOMAIN AND SAPOSIN A-TYPE DOMAIN CONTAINING PROTEIN (0610012H03RIK)"/>
    <property type="match status" value="1"/>
</dbReference>
<name>A0A151APH3_9CLOT</name>
<keyword evidence="4" id="KW-1185">Reference proteome</keyword>
<dbReference type="AlphaFoldDB" id="A0A151APH3"/>
<dbReference type="InterPro" id="IPR008272">
    <property type="entry name" value="HB-CoA_thioesterase_AS"/>
</dbReference>
<dbReference type="PANTHER" id="PTHR31793">
    <property type="entry name" value="4-HYDROXYBENZOYL-COA THIOESTERASE FAMILY MEMBER"/>
    <property type="match status" value="1"/>
</dbReference>
<dbReference type="PIRSF" id="PIRSF003230">
    <property type="entry name" value="YbgC"/>
    <property type="match status" value="1"/>
</dbReference>
<evidence type="ECO:0000256" key="1">
    <source>
        <dbReference type="ARBA" id="ARBA00005953"/>
    </source>
</evidence>
<dbReference type="EC" id="3.1.-.-" evidence="3"/>
<dbReference type="InterPro" id="IPR050563">
    <property type="entry name" value="4-hydroxybenzoyl-CoA_TE"/>
</dbReference>
<keyword evidence="2 3" id="KW-0378">Hydrolase</keyword>
<evidence type="ECO:0000313" key="3">
    <source>
        <dbReference type="EMBL" id="KYH29531.1"/>
    </source>
</evidence>
<sequence>MYINRTNIRVRYVETDQMGIVHHSNYYIWFEVGRTEFIKDSGMTYTEIEKEKIMFPVVESGCKYIEGAKYEDKLIIETFIEKLTPAKAIFSYNIIRERDNKILAKGSTTHAFVDSETFRVVNLKKKNPEIWRKLTKLYSPE</sequence>
<proteinExistence type="inferred from homology"/>
<gene>
    <name evidence="3" type="ORF">CLCOL_07620</name>
</gene>
<dbReference type="GO" id="GO:0047617">
    <property type="term" value="F:fatty acyl-CoA hydrolase activity"/>
    <property type="evidence" value="ECO:0007669"/>
    <property type="project" value="TreeGrafter"/>
</dbReference>
<dbReference type="EMBL" id="LTBB01000003">
    <property type="protein sequence ID" value="KYH29531.1"/>
    <property type="molecule type" value="Genomic_DNA"/>
</dbReference>
<comment type="caution">
    <text evidence="3">The sequence shown here is derived from an EMBL/GenBank/DDBJ whole genome shotgun (WGS) entry which is preliminary data.</text>
</comment>
<organism evidence="3 4">
    <name type="scientific">Clostridium colicanis DSM 13634</name>
    <dbReference type="NCBI Taxonomy" id="1121305"/>
    <lineage>
        <taxon>Bacteria</taxon>
        <taxon>Bacillati</taxon>
        <taxon>Bacillota</taxon>
        <taxon>Clostridia</taxon>
        <taxon>Eubacteriales</taxon>
        <taxon>Clostridiaceae</taxon>
        <taxon>Clostridium</taxon>
    </lineage>
</organism>
<dbReference type="PATRIC" id="fig|1121305.3.peg.774"/>
<dbReference type="Pfam" id="PF13279">
    <property type="entry name" value="4HBT_2"/>
    <property type="match status" value="1"/>
</dbReference>
<dbReference type="InterPro" id="IPR029069">
    <property type="entry name" value="HotDog_dom_sf"/>
</dbReference>
<dbReference type="CDD" id="cd00586">
    <property type="entry name" value="4HBT"/>
    <property type="match status" value="1"/>
</dbReference>
<dbReference type="PROSITE" id="PS01328">
    <property type="entry name" value="4HBCOA_THIOESTERASE"/>
    <property type="match status" value="1"/>
</dbReference>
<dbReference type="NCBIfam" id="TIGR00051">
    <property type="entry name" value="YbgC/FadM family acyl-CoA thioesterase"/>
    <property type="match status" value="1"/>
</dbReference>
<dbReference type="InterPro" id="IPR006684">
    <property type="entry name" value="YbgC/YbaW"/>
</dbReference>
<accession>A0A151APH3</accession>
<dbReference type="Gene3D" id="3.10.129.10">
    <property type="entry name" value="Hotdog Thioesterase"/>
    <property type="match status" value="1"/>
</dbReference>
<protein>
    <submittedName>
        <fullName evidence="3">Putative esterase</fullName>
        <ecNumber evidence="3">3.1.-.-</ecNumber>
    </submittedName>
</protein>
<comment type="similarity">
    <text evidence="1">Belongs to the 4-hydroxybenzoyl-CoA thioesterase family.</text>
</comment>
<evidence type="ECO:0000256" key="2">
    <source>
        <dbReference type="ARBA" id="ARBA00022801"/>
    </source>
</evidence>
<dbReference type="SUPFAM" id="SSF54637">
    <property type="entry name" value="Thioesterase/thiol ester dehydrase-isomerase"/>
    <property type="match status" value="1"/>
</dbReference>
<dbReference type="Proteomes" id="UP000075374">
    <property type="component" value="Unassembled WGS sequence"/>
</dbReference>
<dbReference type="RefSeq" id="WP_061857680.1">
    <property type="nucleotide sequence ID" value="NZ_LTBB01000003.1"/>
</dbReference>
<reference evidence="3 4" key="1">
    <citation type="submission" date="2016-02" db="EMBL/GenBank/DDBJ databases">
        <title>Genome sequence of Clostridium colicanis DSM 13634.</title>
        <authorList>
            <person name="Poehlein A."/>
            <person name="Daniel R."/>
        </authorList>
    </citation>
    <scope>NUCLEOTIDE SEQUENCE [LARGE SCALE GENOMIC DNA]</scope>
    <source>
        <strain evidence="3 4">DSM 13634</strain>
    </source>
</reference>
<dbReference type="STRING" id="1121305.CLCOL_07620"/>
<evidence type="ECO:0000313" key="4">
    <source>
        <dbReference type="Proteomes" id="UP000075374"/>
    </source>
</evidence>